<dbReference type="GO" id="GO:0055085">
    <property type="term" value="P:transmembrane transport"/>
    <property type="evidence" value="ECO:0007669"/>
    <property type="project" value="InterPro"/>
</dbReference>
<feature type="transmembrane region" description="Helical" evidence="7">
    <location>
        <begin position="126"/>
        <end position="148"/>
    </location>
</feature>
<keyword evidence="3" id="KW-1003">Cell membrane</keyword>
<dbReference type="Pfam" id="PF19300">
    <property type="entry name" value="BPD_transp_1_N"/>
    <property type="match status" value="1"/>
</dbReference>
<gene>
    <name evidence="9" type="primary">yejB</name>
    <name evidence="9" type="ORF">KS4_27530</name>
</gene>
<evidence type="ECO:0000259" key="8">
    <source>
        <dbReference type="PROSITE" id="PS50928"/>
    </source>
</evidence>
<sequence length="360" mass="39855">MLTYIIRRLLLMIPTIFGITLVVFFVMALSPGGVAGGLLNEQGELSSEQNRSKLEYYNERYGLDKPYVVQYGLWLNQISPVGWETRFKEGKRVFGDFGFKVPDLGESFTRFRPVTDLYLEALPITLLLNALALPMIYGISIISGVYAAKHRGSIFDVVSGTSFIALWSMPSIWVGVLLLGYLANDKYLHFFPSGGLSSTFASSYAFLPSWGESGFQRGWLLDRTWHLLLPVLCLSYGSFAFLSKLMRASVLENLNADFVRTARAKGVNAKNSLWKHAFRNSLLPLITVAAGIIPGLIAGSVIVENIFSIQGMGKLMVEAIFARDRDLVLGGVLISSVISLLCILVADLCYVFADPRVSYE</sequence>
<dbReference type="GO" id="GO:0005886">
    <property type="term" value="C:plasma membrane"/>
    <property type="evidence" value="ECO:0007669"/>
    <property type="project" value="UniProtKB-SubCell"/>
</dbReference>
<evidence type="ECO:0000256" key="3">
    <source>
        <dbReference type="ARBA" id="ARBA00022475"/>
    </source>
</evidence>
<comment type="subcellular location">
    <subcellularLocation>
        <location evidence="1 7">Cell membrane</location>
        <topology evidence="1 7">Multi-pass membrane protein</topology>
    </subcellularLocation>
</comment>
<evidence type="ECO:0000256" key="7">
    <source>
        <dbReference type="RuleBase" id="RU363032"/>
    </source>
</evidence>
<feature type="transmembrane region" description="Helical" evidence="7">
    <location>
        <begin position="9"/>
        <end position="29"/>
    </location>
</feature>
<evidence type="ECO:0000313" key="10">
    <source>
        <dbReference type="Proteomes" id="UP000317369"/>
    </source>
</evidence>
<accession>A0A517YWV2</accession>
<dbReference type="KEGG" id="pcor:KS4_27530"/>
<keyword evidence="2 7" id="KW-0813">Transport</keyword>
<reference evidence="9 10" key="1">
    <citation type="submission" date="2019-02" db="EMBL/GenBank/DDBJ databases">
        <title>Deep-cultivation of Planctomycetes and their phenomic and genomic characterization uncovers novel biology.</title>
        <authorList>
            <person name="Wiegand S."/>
            <person name="Jogler M."/>
            <person name="Boedeker C."/>
            <person name="Pinto D."/>
            <person name="Vollmers J."/>
            <person name="Rivas-Marin E."/>
            <person name="Kohn T."/>
            <person name="Peeters S.H."/>
            <person name="Heuer A."/>
            <person name="Rast P."/>
            <person name="Oberbeckmann S."/>
            <person name="Bunk B."/>
            <person name="Jeske O."/>
            <person name="Meyerdierks A."/>
            <person name="Storesund J.E."/>
            <person name="Kallscheuer N."/>
            <person name="Luecker S."/>
            <person name="Lage O.M."/>
            <person name="Pohl T."/>
            <person name="Merkel B.J."/>
            <person name="Hornburger P."/>
            <person name="Mueller R.-W."/>
            <person name="Bruemmer F."/>
            <person name="Labrenz M."/>
            <person name="Spormann A.M."/>
            <person name="Op den Camp H."/>
            <person name="Overmann J."/>
            <person name="Amann R."/>
            <person name="Jetten M.S.M."/>
            <person name="Mascher T."/>
            <person name="Medema M.H."/>
            <person name="Devos D.P."/>
            <person name="Kaster A.-K."/>
            <person name="Ovreas L."/>
            <person name="Rohde M."/>
            <person name="Galperin M.Y."/>
            <person name="Jogler C."/>
        </authorList>
    </citation>
    <scope>NUCLEOTIDE SEQUENCE [LARGE SCALE GENOMIC DNA]</scope>
    <source>
        <strain evidence="9 10">KS4</strain>
    </source>
</reference>
<evidence type="ECO:0000256" key="4">
    <source>
        <dbReference type="ARBA" id="ARBA00022692"/>
    </source>
</evidence>
<dbReference type="PANTHER" id="PTHR30465">
    <property type="entry name" value="INNER MEMBRANE ABC TRANSPORTER"/>
    <property type="match status" value="1"/>
</dbReference>
<comment type="similarity">
    <text evidence="7">Belongs to the binding-protein-dependent transport system permease family.</text>
</comment>
<dbReference type="Proteomes" id="UP000317369">
    <property type="component" value="Chromosome"/>
</dbReference>
<dbReference type="InterPro" id="IPR000515">
    <property type="entry name" value="MetI-like"/>
</dbReference>
<dbReference type="InterPro" id="IPR045621">
    <property type="entry name" value="BPD_transp_1_N"/>
</dbReference>
<evidence type="ECO:0000256" key="6">
    <source>
        <dbReference type="ARBA" id="ARBA00023136"/>
    </source>
</evidence>
<evidence type="ECO:0000256" key="5">
    <source>
        <dbReference type="ARBA" id="ARBA00022989"/>
    </source>
</evidence>
<keyword evidence="4 7" id="KW-0812">Transmembrane</keyword>
<proteinExistence type="inferred from homology"/>
<feature type="transmembrane region" description="Helical" evidence="7">
    <location>
        <begin position="227"/>
        <end position="246"/>
    </location>
</feature>
<dbReference type="Pfam" id="PF00528">
    <property type="entry name" value="BPD_transp_1"/>
    <property type="match status" value="1"/>
</dbReference>
<dbReference type="RefSeq" id="WP_145078872.1">
    <property type="nucleotide sequence ID" value="NZ_CP036425.1"/>
</dbReference>
<dbReference type="PROSITE" id="PS50928">
    <property type="entry name" value="ABC_TM1"/>
    <property type="match status" value="1"/>
</dbReference>
<feature type="transmembrane region" description="Helical" evidence="7">
    <location>
        <begin position="327"/>
        <end position="353"/>
    </location>
</feature>
<dbReference type="PANTHER" id="PTHR30465:SF0">
    <property type="entry name" value="OLIGOPEPTIDE TRANSPORT SYSTEM PERMEASE PROTEIN APPB"/>
    <property type="match status" value="1"/>
</dbReference>
<dbReference type="SUPFAM" id="SSF161098">
    <property type="entry name" value="MetI-like"/>
    <property type="match status" value="1"/>
</dbReference>
<organism evidence="9 10">
    <name type="scientific">Poriferisphaera corsica</name>
    <dbReference type="NCBI Taxonomy" id="2528020"/>
    <lineage>
        <taxon>Bacteria</taxon>
        <taxon>Pseudomonadati</taxon>
        <taxon>Planctomycetota</taxon>
        <taxon>Phycisphaerae</taxon>
        <taxon>Phycisphaerales</taxon>
        <taxon>Phycisphaeraceae</taxon>
        <taxon>Poriferisphaera</taxon>
    </lineage>
</organism>
<dbReference type="OrthoDB" id="9773221at2"/>
<evidence type="ECO:0000256" key="2">
    <source>
        <dbReference type="ARBA" id="ARBA00022448"/>
    </source>
</evidence>
<protein>
    <submittedName>
        <fullName evidence="9">Inner membrane ABC transporter permease protein YejB</fullName>
    </submittedName>
</protein>
<feature type="domain" description="ABC transmembrane type-1" evidence="8">
    <location>
        <begin position="122"/>
        <end position="350"/>
    </location>
</feature>
<dbReference type="AlphaFoldDB" id="A0A517YWV2"/>
<evidence type="ECO:0000313" key="9">
    <source>
        <dbReference type="EMBL" id="QDU34679.1"/>
    </source>
</evidence>
<dbReference type="EMBL" id="CP036425">
    <property type="protein sequence ID" value="QDU34679.1"/>
    <property type="molecule type" value="Genomic_DNA"/>
</dbReference>
<feature type="transmembrane region" description="Helical" evidence="7">
    <location>
        <begin position="160"/>
        <end position="181"/>
    </location>
</feature>
<dbReference type="Gene3D" id="1.10.3720.10">
    <property type="entry name" value="MetI-like"/>
    <property type="match status" value="1"/>
</dbReference>
<dbReference type="CDD" id="cd06261">
    <property type="entry name" value="TM_PBP2"/>
    <property type="match status" value="1"/>
</dbReference>
<feature type="transmembrane region" description="Helical" evidence="7">
    <location>
        <begin position="282"/>
        <end position="307"/>
    </location>
</feature>
<keyword evidence="6 7" id="KW-0472">Membrane</keyword>
<keyword evidence="10" id="KW-1185">Reference proteome</keyword>
<evidence type="ECO:0000256" key="1">
    <source>
        <dbReference type="ARBA" id="ARBA00004651"/>
    </source>
</evidence>
<name>A0A517YWV2_9BACT</name>
<dbReference type="InterPro" id="IPR035906">
    <property type="entry name" value="MetI-like_sf"/>
</dbReference>
<keyword evidence="5 7" id="KW-1133">Transmembrane helix</keyword>